<gene>
    <name evidence="5" type="ORF">GQ61_02195</name>
</gene>
<feature type="active site" description="Proton acceptor" evidence="3">
    <location>
        <position position="66"/>
    </location>
</feature>
<comment type="similarity">
    <text evidence="1">Belongs to the LacAB/RpiB family.</text>
</comment>
<dbReference type="OrthoDB" id="1778624at2"/>
<feature type="binding site" evidence="4">
    <location>
        <position position="134"/>
    </location>
    <ligand>
        <name>D-ribulose 5-phosphate</name>
        <dbReference type="ChEBI" id="CHEBI:58121"/>
    </ligand>
</feature>
<feature type="binding site" evidence="4">
    <location>
        <begin position="9"/>
        <end position="10"/>
    </location>
    <ligand>
        <name>D-ribulose 5-phosphate</name>
        <dbReference type="ChEBI" id="CHEBI:58121"/>
    </ligand>
</feature>
<dbReference type="RefSeq" id="WP_085783716.1">
    <property type="nucleotide sequence ID" value="NZ_CP008743.1"/>
</dbReference>
<dbReference type="SUPFAM" id="SSF89623">
    <property type="entry name" value="Ribose/Galactose isomerase RpiB/AlsB"/>
    <property type="match status" value="1"/>
</dbReference>
<evidence type="ECO:0000313" key="6">
    <source>
        <dbReference type="Proteomes" id="UP000237351"/>
    </source>
</evidence>
<dbReference type="Gene3D" id="3.40.1400.10">
    <property type="entry name" value="Sugar-phosphate isomerase, RpiB/LacA/LacB"/>
    <property type="match status" value="1"/>
</dbReference>
<dbReference type="PANTHER" id="PTHR30345">
    <property type="entry name" value="RIBOSE-5-PHOSPHATE ISOMERASE B"/>
    <property type="match status" value="1"/>
</dbReference>
<dbReference type="EMBL" id="CP008743">
    <property type="protein sequence ID" value="ARN84335.1"/>
    <property type="molecule type" value="Genomic_DNA"/>
</dbReference>
<keyword evidence="2 5" id="KW-0413">Isomerase</keyword>
<name>A0A1W6N3B3_9PROT</name>
<protein>
    <submittedName>
        <fullName evidence="5">Ribose 5-phosphate isomerase</fullName>
    </submittedName>
</protein>
<dbReference type="STRING" id="1414854.GQ61_02195"/>
<dbReference type="NCBIfam" id="TIGR00689">
    <property type="entry name" value="rpiB_lacA_lacB"/>
    <property type="match status" value="1"/>
</dbReference>
<feature type="active site" description="Proton donor" evidence="3">
    <location>
        <position position="100"/>
    </location>
</feature>
<proteinExistence type="inferred from homology"/>
<dbReference type="KEGG" id="naf:GQ61_02195"/>
<dbReference type="NCBIfam" id="NF004051">
    <property type="entry name" value="PRK05571.1"/>
    <property type="match status" value="1"/>
</dbReference>
<dbReference type="InterPro" id="IPR003500">
    <property type="entry name" value="RpiB_LacA_LacB"/>
</dbReference>
<dbReference type="NCBIfam" id="TIGR01120">
    <property type="entry name" value="rpiB"/>
    <property type="match status" value="1"/>
</dbReference>
<sequence>MTHYCIASDHAGFRLKETLKSYLNSQGHQVQDLGTDSEESVDYPDYALKVVGHIKAEQDSVGILICGTGIGMSIAANRYPGVRAAVCNEGVRSAVLARQHNNANILCLGARLIDEKIALETLQAFIDTPFEGGRHQRRVDKLG</sequence>
<evidence type="ECO:0000256" key="2">
    <source>
        <dbReference type="ARBA" id="ARBA00023235"/>
    </source>
</evidence>
<evidence type="ECO:0000256" key="3">
    <source>
        <dbReference type="PIRSR" id="PIRSR005384-1"/>
    </source>
</evidence>
<feature type="binding site" evidence="4">
    <location>
        <position position="138"/>
    </location>
    <ligand>
        <name>D-ribulose 5-phosphate</name>
        <dbReference type="ChEBI" id="CHEBI:58121"/>
    </ligand>
</feature>
<dbReference type="Proteomes" id="UP000237351">
    <property type="component" value="Chromosome"/>
</dbReference>
<dbReference type="GO" id="GO:0019316">
    <property type="term" value="P:D-allose catabolic process"/>
    <property type="evidence" value="ECO:0007669"/>
    <property type="project" value="TreeGrafter"/>
</dbReference>
<reference evidence="5 6" key="1">
    <citation type="submission" date="2014-06" db="EMBL/GenBank/DDBJ databases">
        <title>The genome of the endonuclear symbiont Nucleicultrix amoebiphila.</title>
        <authorList>
            <person name="Schulz F."/>
            <person name="Horn M."/>
        </authorList>
    </citation>
    <scope>NUCLEOTIDE SEQUENCE [LARGE SCALE GENOMIC DNA]</scope>
    <source>
        <strain evidence="5 6">FS5</strain>
    </source>
</reference>
<feature type="binding site" evidence="4">
    <location>
        <begin position="67"/>
        <end position="71"/>
    </location>
    <ligand>
        <name>D-ribulose 5-phosphate</name>
        <dbReference type="ChEBI" id="CHEBI:58121"/>
    </ligand>
</feature>
<dbReference type="InterPro" id="IPR036569">
    <property type="entry name" value="RpiB_LacA_LacB_sf"/>
</dbReference>
<dbReference type="Pfam" id="PF02502">
    <property type="entry name" value="LacAB_rpiB"/>
    <property type="match status" value="1"/>
</dbReference>
<evidence type="ECO:0000256" key="4">
    <source>
        <dbReference type="PIRSR" id="PIRSR005384-2"/>
    </source>
</evidence>
<evidence type="ECO:0000256" key="1">
    <source>
        <dbReference type="ARBA" id="ARBA00008754"/>
    </source>
</evidence>
<dbReference type="GO" id="GO:0004751">
    <property type="term" value="F:ribose-5-phosphate isomerase activity"/>
    <property type="evidence" value="ECO:0007669"/>
    <property type="project" value="TreeGrafter"/>
</dbReference>
<dbReference type="PIRSF" id="PIRSF005384">
    <property type="entry name" value="RpiB_LacA_B"/>
    <property type="match status" value="1"/>
</dbReference>
<accession>A0A1W6N3B3</accession>
<dbReference type="GO" id="GO:0009052">
    <property type="term" value="P:pentose-phosphate shunt, non-oxidative branch"/>
    <property type="evidence" value="ECO:0007669"/>
    <property type="project" value="TreeGrafter"/>
</dbReference>
<dbReference type="AlphaFoldDB" id="A0A1W6N3B3"/>
<dbReference type="PANTHER" id="PTHR30345:SF0">
    <property type="entry name" value="DNA DAMAGE-REPAIR_TOLERATION PROTEIN DRT102"/>
    <property type="match status" value="1"/>
</dbReference>
<dbReference type="InterPro" id="IPR004785">
    <property type="entry name" value="RpiB"/>
</dbReference>
<evidence type="ECO:0000313" key="5">
    <source>
        <dbReference type="EMBL" id="ARN84335.1"/>
    </source>
</evidence>
<feature type="binding site" evidence="4">
    <location>
        <position position="111"/>
    </location>
    <ligand>
        <name>D-ribulose 5-phosphate</name>
        <dbReference type="ChEBI" id="CHEBI:58121"/>
    </ligand>
</feature>
<keyword evidence="6" id="KW-1185">Reference proteome</keyword>
<feature type="binding site" evidence="4">
    <location>
        <position position="101"/>
    </location>
    <ligand>
        <name>D-ribulose 5-phosphate</name>
        <dbReference type="ChEBI" id="CHEBI:58121"/>
    </ligand>
</feature>
<organism evidence="5 6">
    <name type="scientific">Candidatus Nucleicultrix amoebiphila FS5</name>
    <dbReference type="NCBI Taxonomy" id="1414854"/>
    <lineage>
        <taxon>Bacteria</taxon>
        <taxon>Pseudomonadati</taxon>
        <taxon>Pseudomonadota</taxon>
        <taxon>Alphaproteobacteria</taxon>
        <taxon>Holosporales</taxon>
        <taxon>Candidatus Nucleicultricaceae</taxon>
        <taxon>Candidatus Nucleicultrix</taxon>
    </lineage>
</organism>